<keyword evidence="3" id="KW-0479">Metal-binding</keyword>
<dbReference type="GO" id="GO:0007160">
    <property type="term" value="P:cell-matrix adhesion"/>
    <property type="evidence" value="ECO:0007669"/>
    <property type="project" value="InterPro"/>
</dbReference>
<dbReference type="Pfam" id="PF06119">
    <property type="entry name" value="NIDO"/>
    <property type="match status" value="1"/>
</dbReference>
<dbReference type="InterPro" id="IPR006626">
    <property type="entry name" value="PbH1"/>
</dbReference>
<name>A0A5C5X6W6_9PLAN</name>
<evidence type="ECO:0000313" key="12">
    <source>
        <dbReference type="Proteomes" id="UP000317243"/>
    </source>
</evidence>
<feature type="domain" description="Inverse autotransporter beta-domain" evidence="9">
    <location>
        <begin position="104"/>
        <end position="209"/>
    </location>
</feature>
<comment type="cofactor">
    <cofactor evidence="1">
        <name>Zn(2+)</name>
        <dbReference type="ChEBI" id="CHEBI:29105"/>
    </cofactor>
</comment>
<dbReference type="InterPro" id="IPR024519">
    <property type="entry name" value="IAT_beta"/>
</dbReference>
<dbReference type="SUPFAM" id="SSF51126">
    <property type="entry name" value="Pectin lyase-like"/>
    <property type="match status" value="3"/>
</dbReference>
<dbReference type="Proteomes" id="UP000317243">
    <property type="component" value="Unassembled WGS sequence"/>
</dbReference>
<dbReference type="SMART" id="SM00710">
    <property type="entry name" value="PbH1"/>
    <property type="match status" value="35"/>
</dbReference>
<keyword evidence="7" id="KW-0732">Signal</keyword>
<keyword evidence="5" id="KW-0862">Zinc</keyword>
<dbReference type="Gene3D" id="2.40.160.160">
    <property type="entry name" value="Inverse autotransporter, beta-domain"/>
    <property type="match status" value="1"/>
</dbReference>
<dbReference type="Gene3D" id="2.160.20.10">
    <property type="entry name" value="Single-stranded right-handed beta-helix, Pectin lyase-like"/>
    <property type="match status" value="3"/>
</dbReference>
<proteinExistence type="predicted"/>
<dbReference type="SUPFAM" id="SSF55486">
    <property type="entry name" value="Metalloproteases ('zincins'), catalytic domain"/>
    <property type="match status" value="1"/>
</dbReference>
<evidence type="ECO:0000256" key="6">
    <source>
        <dbReference type="ARBA" id="ARBA00023049"/>
    </source>
</evidence>
<evidence type="ECO:0000256" key="2">
    <source>
        <dbReference type="ARBA" id="ARBA00022670"/>
    </source>
</evidence>
<evidence type="ECO:0000313" key="11">
    <source>
        <dbReference type="EMBL" id="TWT58670.1"/>
    </source>
</evidence>
<dbReference type="InterPro" id="IPR001577">
    <property type="entry name" value="Peptidase_M8"/>
</dbReference>
<dbReference type="Pfam" id="PF11924">
    <property type="entry name" value="IAT_beta"/>
    <property type="match status" value="1"/>
</dbReference>
<dbReference type="GO" id="GO:0006508">
    <property type="term" value="P:proteolysis"/>
    <property type="evidence" value="ECO:0007669"/>
    <property type="project" value="UniProtKB-KW"/>
</dbReference>
<feature type="signal peptide" evidence="7">
    <location>
        <begin position="1"/>
        <end position="22"/>
    </location>
</feature>
<feature type="chain" id="PRO_5022955179" evidence="7">
    <location>
        <begin position="23"/>
        <end position="2862"/>
    </location>
</feature>
<keyword evidence="12" id="KW-1185">Reference proteome</keyword>
<sequence length="2862" mass="295788" precursor="true">MQWTRRVGLLCLCLLPWSTFDAAQGQDQITTSDGGVVFLDDVSGSMALSSDGGNYILFQKMIGDGPGFDDGYSRIGVRTRLWEPGADHIFGELHALITDGGQVGFNVGGGYRTPMRNGLIGIHGWFDDYETSYENRYRQFTTGLEYLSPFFDIRANGYIPVGDESHMLAVSGFSDNPYFSGNNIVVDATGRIERSLAGWDLEAGGPVPGAMDWLRGYAGIYQLSHDNDSTVGFRGRAEARFMEGVNLNLVVSEDDEFGTNVNLGVEVRFRGTMPTRFESGLMADRRYDQVRRVWPIQTTVETEDVVVPLSNPGTSNAIDIVWVDNTNGSSGNGSFENPFDQLPGTADDADLILVRRGSGETLGNIALLDNQQMFGEGLQHFIDTEELGVIPLPDSFDSTGAAPILREGTDLLPIISLANNNVVSSFQLRGMTGIAGDGVENFLIDSVSSDDVLDGIIIENASGFGTLSNIDLQLRDDGIGAYIFTAPDQPLALDVDNVTVTGGNTGVAFVGDSGDLLADIDDVNVSGTTGTGLGLAGFGADLSATLDGVVVSNNDGNGVEILLSDATGSVIATGLDASDNGADGVQIVAGDGSDFGVAILDSTIDRNGDDNIATTVLDESILDLIVDPTSLVEAGDNAFEFVVASGSTLNSLFEDVDMSGSIDNAIAGSVTNHSTANLDFLNFDASGSGEDGLDMMVNNQSNVVANFTNGTFDDSGNSAVNVEAGGNSMVDVNFTDVTADNLASDGNVILRSDNEGELQVNWIRGSISNGDSTGVTVQSVGGGSQVGVLFNDVAINDNAGDGIDARLTSGGTGSILDLMLVDTTLEGNGGDGLDYQIAGNGATGMIVLDGVQATGNGMDGFQFDVTSRATLSAATAEDSVNDFSNNLGNAFQGTVSGIGSTAMVQISGAPATGSGEEGALFTNSAGGTLVFDYSDGSLSFSGEDGLSVDTNGANTHTMINLTDVGLNDNGQVNATSGDGLTATARNNGRIDLNLDTVSSATNAEKGFNLEATSNGELHVTSSEMLVQNNGEEGLAFEAISGGDLTILDTTSTFANNGQSGSLSGIQGQVSGAGSTSSISIENTLVDSNSGAGISVDVADGGAFIGELLSSTDDTGNMEITGNNGNGVELNATGANTMAALIMTGPNDVSGNNGSGVSVTGADIDQLAVQVSGNIDGNNGHGISVEATDVTNLAVDVNSDSGTTTTSGNLGDGFNLVLDNVGLMSDIDVTTLTQTVTVAGLNVSDLETSGNFGHGLDITGSNLTIETLELADVVSTLNMFDGIHIDLTDSSVTNLNILDSVASVNTGNGMRMDLDNTPIENLNVVGNTFGILPGSTANPSTPIDDSLPLIRNGFDFNTLAANDDLSTGLIPLGFDANFFGQLFDSAFVNNNGNITFDAPLGTFTPFGLEDTSRQIIAPFFADVDTRADSTGAMSGEVTFGQGVVNGRQAFGVNWLDVRHFSVTGTNNGLPTNSFQLVLVDRSDIRPGDFDIEFNYGEILWEAGEASGSDAFGLGGDSARVGYSNGVDTSFELAGSGVNGAFLDSGPAATSLVQNSLESMHDGRYIFFSRDGSIGGDLSGVGNGGDGFQLNAGNGSHIQSLNISENDVESNNARGISISATDSDVGGLNGGTIELNNVSSNLSGGIVLEFDGSRLDDMRMAMNSVMSNGSDGILLDFVDSPVTNLEIVDHADINMNGRDGISLQMDNSDINGLLIENNGMGTLMPTPANEFDIIVNFSGGLTPSQQLLFQQAELRWEQIITEDLLDVGLIDDLVIDASGIPIDGVNGILGQAGPTGLRGGSFLPFQGVMQFDTADLADREAAGQLDEIILHEMGHVLGIGTIWNNLGLVSGSGTNDPRFTGTNTIDAYNSLFGLTETSVPLENIGGAGTVESHWRESVFDNELMTGYLNDGVPNPLSELTIQSLADIGYVVDPNVADTYPSPAVLAAVTGGSASVEADDEIVMRPDSVVADMDNLEALYGDMPALAVGAEALASLQMNEGHGINIGLTNSDLTGGVVSGNVITDHANGDAFRMLNPTTNGNTIELEFTGNTFGSNGGRGINIALDGTESMVTTMTDNTIAFHGDRGISLDLSDSASIEVNDFSRNNLDGNNSFGLRIDAKDNTNVVFDAGAGSEDTDLNVITNNVDAGIGISLSQNATGDLRITNTNISSTRSGSDPDFGAEGLAVRLTDNASAPNLTIGDETVANTTFSGNTGSGILISSDLSASLVNPTIQNVDSTLNNVDGLRFERFGSAVVDNVTITNSVFNSNLSDGIDIVASQGDMTDEFSIVQNIMSQNVGRGLAMEAQFDATIDALVADNQIENNGGDGVELNQVTVSMDDAPSIEADFIDNDILFNGGYGIDVNATHQLTFEDNVIDNNELGGIRFNAESLNPGETITITGGSTSGNNGDGITAMNVDVNFEFVDMNISNNAGNGLRTQNTGRDVLVSGSTIDGNGQSGILVGNTGGRIDILNNSIDGNGTNGITNLVGVDSTISGNSIDSNDADGVVLVGGTHTITDNTMSLNADKGVSIVGGTHTISNNMLEMNGGDALQMISEPGQNLTANLDDNTFRENGGRGIDLLVRGTTTADVAITNSLVEGNNLEGVYVVNTADLAQSADALATAAMAAAGDPMANPILEFDFDNNIVMDNGLNSGFSGSGLVMRIGTSGATTDFSNNGGFVSDGAGNLTGRGGVLANVTNSSFIGQPGSDVLIESFVSTTTPATTAGTWDAATFNVTSFVQDPLSRIDLVFTGNTGDDIDIVRAGASFNNDESVFKSRTDTQPTVGPFTSGTRLRNAQRLASRSGAFAIPAATGASDTFLYSGVGDSTFRVSAGSTTAGFNNGDSFGDTVNLGAGIGELPFGWGSF</sequence>
<dbReference type="Gene3D" id="3.90.132.10">
    <property type="entry name" value="Leishmanolysin , domain 2"/>
    <property type="match status" value="1"/>
</dbReference>
<comment type="caution">
    <text evidence="11">The sequence shown here is derived from an EMBL/GenBank/DDBJ whole genome shotgun (WGS) entry which is preliminary data.</text>
</comment>
<reference evidence="11 12" key="1">
    <citation type="submission" date="2019-02" db="EMBL/GenBank/DDBJ databases">
        <title>Deep-cultivation of Planctomycetes and their phenomic and genomic characterization uncovers novel biology.</title>
        <authorList>
            <person name="Wiegand S."/>
            <person name="Jogler M."/>
            <person name="Boedeker C."/>
            <person name="Pinto D."/>
            <person name="Vollmers J."/>
            <person name="Rivas-Marin E."/>
            <person name="Kohn T."/>
            <person name="Peeters S.H."/>
            <person name="Heuer A."/>
            <person name="Rast P."/>
            <person name="Oberbeckmann S."/>
            <person name="Bunk B."/>
            <person name="Jeske O."/>
            <person name="Meyerdierks A."/>
            <person name="Storesund J.E."/>
            <person name="Kallscheuer N."/>
            <person name="Luecker S."/>
            <person name="Lage O.M."/>
            <person name="Pohl T."/>
            <person name="Merkel B.J."/>
            <person name="Hornburger P."/>
            <person name="Mueller R.-W."/>
            <person name="Bruemmer F."/>
            <person name="Labrenz M."/>
            <person name="Spormann A.M."/>
            <person name="Op Den Camp H."/>
            <person name="Overmann J."/>
            <person name="Amann R."/>
            <person name="Jetten M.S.M."/>
            <person name="Mascher T."/>
            <person name="Medema M.H."/>
            <person name="Devos D.P."/>
            <person name="Kaster A.-K."/>
            <person name="Ovreas L."/>
            <person name="Rohde M."/>
            <person name="Galperin M.Y."/>
            <person name="Jogler C."/>
        </authorList>
    </citation>
    <scope>NUCLEOTIDE SEQUENCE [LARGE SCALE GENOMIC DNA]</scope>
    <source>
        <strain evidence="11 12">KOR42</strain>
    </source>
</reference>
<dbReference type="GO" id="GO:0046872">
    <property type="term" value="F:metal ion binding"/>
    <property type="evidence" value="ECO:0007669"/>
    <property type="project" value="UniProtKB-KW"/>
</dbReference>
<dbReference type="InterPro" id="IPR003886">
    <property type="entry name" value="NIDO_dom"/>
</dbReference>
<evidence type="ECO:0000259" key="9">
    <source>
        <dbReference type="Pfam" id="PF11924"/>
    </source>
</evidence>
<dbReference type="InterPro" id="IPR011050">
    <property type="entry name" value="Pectin_lyase_fold/virulence"/>
</dbReference>
<evidence type="ECO:0000256" key="3">
    <source>
        <dbReference type="ARBA" id="ARBA00022723"/>
    </source>
</evidence>
<keyword evidence="4" id="KW-0378">Hydrolase</keyword>
<accession>A0A5C5X6W6</accession>
<dbReference type="GO" id="GO:0004222">
    <property type="term" value="F:metalloendopeptidase activity"/>
    <property type="evidence" value="ECO:0007669"/>
    <property type="project" value="InterPro"/>
</dbReference>
<dbReference type="InterPro" id="IPR039448">
    <property type="entry name" value="Beta_helix"/>
</dbReference>
<dbReference type="Pfam" id="PF13229">
    <property type="entry name" value="Beta_helix"/>
    <property type="match status" value="1"/>
</dbReference>
<evidence type="ECO:0000256" key="4">
    <source>
        <dbReference type="ARBA" id="ARBA00022801"/>
    </source>
</evidence>
<feature type="domain" description="Right handed beta helix" evidence="10">
    <location>
        <begin position="2343"/>
        <end position="2496"/>
    </location>
</feature>
<gene>
    <name evidence="11" type="ORF">KOR42_20520</name>
</gene>
<organism evidence="11 12">
    <name type="scientific">Thalassoglobus neptunius</name>
    <dbReference type="NCBI Taxonomy" id="1938619"/>
    <lineage>
        <taxon>Bacteria</taxon>
        <taxon>Pseudomonadati</taxon>
        <taxon>Planctomycetota</taxon>
        <taxon>Planctomycetia</taxon>
        <taxon>Planctomycetales</taxon>
        <taxon>Planctomycetaceae</taxon>
        <taxon>Thalassoglobus</taxon>
    </lineage>
</organism>
<dbReference type="InterPro" id="IPR012334">
    <property type="entry name" value="Pectin_lyas_fold"/>
</dbReference>
<dbReference type="InterPro" id="IPR038177">
    <property type="entry name" value="IAT_beta_sf"/>
</dbReference>
<evidence type="ECO:0000259" key="8">
    <source>
        <dbReference type="Pfam" id="PF06119"/>
    </source>
</evidence>
<evidence type="ECO:0000256" key="7">
    <source>
        <dbReference type="SAM" id="SignalP"/>
    </source>
</evidence>
<dbReference type="Pfam" id="PF01457">
    <property type="entry name" value="Peptidase_M8"/>
    <property type="match status" value="1"/>
</dbReference>
<keyword evidence="2" id="KW-0645">Protease</keyword>
<keyword evidence="6" id="KW-0482">Metalloprotease</keyword>
<evidence type="ECO:0000256" key="1">
    <source>
        <dbReference type="ARBA" id="ARBA00001947"/>
    </source>
</evidence>
<dbReference type="GO" id="GO:0016020">
    <property type="term" value="C:membrane"/>
    <property type="evidence" value="ECO:0007669"/>
    <property type="project" value="InterPro"/>
</dbReference>
<dbReference type="EMBL" id="SIHI01000001">
    <property type="protein sequence ID" value="TWT58670.1"/>
    <property type="molecule type" value="Genomic_DNA"/>
</dbReference>
<evidence type="ECO:0000256" key="5">
    <source>
        <dbReference type="ARBA" id="ARBA00022833"/>
    </source>
</evidence>
<evidence type="ECO:0000259" key="10">
    <source>
        <dbReference type="Pfam" id="PF13229"/>
    </source>
</evidence>
<protein>
    <submittedName>
        <fullName evidence="11">Leishmanolysin</fullName>
    </submittedName>
</protein>
<feature type="domain" description="NIDO" evidence="8">
    <location>
        <begin position="1383"/>
        <end position="1565"/>
    </location>
</feature>